<protein>
    <submittedName>
        <fullName evidence="1">Uncharacterized protein</fullName>
    </submittedName>
</protein>
<dbReference type="EMBL" id="CM039427">
    <property type="protein sequence ID" value="KAI4355072.1"/>
    <property type="molecule type" value="Genomic_DNA"/>
</dbReference>
<reference evidence="1 2" key="1">
    <citation type="journal article" date="2022" name="DNA Res.">
        <title>Chromosomal-level genome assembly of the orchid tree Bauhinia variegata (Leguminosae; Cercidoideae) supports the allotetraploid origin hypothesis of Bauhinia.</title>
        <authorList>
            <person name="Zhong Y."/>
            <person name="Chen Y."/>
            <person name="Zheng D."/>
            <person name="Pang J."/>
            <person name="Liu Y."/>
            <person name="Luo S."/>
            <person name="Meng S."/>
            <person name="Qian L."/>
            <person name="Wei D."/>
            <person name="Dai S."/>
            <person name="Zhou R."/>
        </authorList>
    </citation>
    <scope>NUCLEOTIDE SEQUENCE [LARGE SCALE GENOMIC DNA]</scope>
    <source>
        <strain evidence="1">BV-YZ2020</strain>
    </source>
</reference>
<comment type="caution">
    <text evidence="1">The sequence shown here is derived from an EMBL/GenBank/DDBJ whole genome shotgun (WGS) entry which is preliminary data.</text>
</comment>
<keyword evidence="2" id="KW-1185">Reference proteome</keyword>
<evidence type="ECO:0000313" key="1">
    <source>
        <dbReference type="EMBL" id="KAI4355072.1"/>
    </source>
</evidence>
<evidence type="ECO:0000313" key="2">
    <source>
        <dbReference type="Proteomes" id="UP000828941"/>
    </source>
</evidence>
<organism evidence="1 2">
    <name type="scientific">Bauhinia variegata</name>
    <name type="common">Purple orchid tree</name>
    <name type="synonym">Phanera variegata</name>
    <dbReference type="NCBI Taxonomy" id="167791"/>
    <lineage>
        <taxon>Eukaryota</taxon>
        <taxon>Viridiplantae</taxon>
        <taxon>Streptophyta</taxon>
        <taxon>Embryophyta</taxon>
        <taxon>Tracheophyta</taxon>
        <taxon>Spermatophyta</taxon>
        <taxon>Magnoliopsida</taxon>
        <taxon>eudicotyledons</taxon>
        <taxon>Gunneridae</taxon>
        <taxon>Pentapetalae</taxon>
        <taxon>rosids</taxon>
        <taxon>fabids</taxon>
        <taxon>Fabales</taxon>
        <taxon>Fabaceae</taxon>
        <taxon>Cercidoideae</taxon>
        <taxon>Cercideae</taxon>
        <taxon>Bauhiniinae</taxon>
        <taxon>Bauhinia</taxon>
    </lineage>
</organism>
<name>A0ACB9Q2R7_BAUVA</name>
<gene>
    <name evidence="1" type="ORF">L6164_003884</name>
</gene>
<accession>A0ACB9Q2R7</accession>
<sequence>MAATETPKTSGPPQIVKLDNALKLAERWVNNMSKAADDEPTEADMEGRPSRLGLGAKVSRQAKVGPSNDPVDRKLYAKLIAETRKTAKIAEETIPSARVGFDNDDDSEDRDSRTSAFAKRKAAFPYSSVMGNKKQK</sequence>
<dbReference type="Proteomes" id="UP000828941">
    <property type="component" value="Chromosome 2"/>
</dbReference>
<proteinExistence type="predicted"/>